<dbReference type="PROSITE" id="PS50949">
    <property type="entry name" value="HTH_GNTR"/>
    <property type="match status" value="1"/>
</dbReference>
<dbReference type="SMART" id="SM00866">
    <property type="entry name" value="UTRA"/>
    <property type="match status" value="1"/>
</dbReference>
<dbReference type="PANTHER" id="PTHR44846">
    <property type="entry name" value="MANNOSYL-D-GLYCERATE TRANSPORT/METABOLISM SYSTEM REPRESSOR MNGR-RELATED"/>
    <property type="match status" value="1"/>
</dbReference>
<keyword evidence="3" id="KW-0804">Transcription</keyword>
<dbReference type="PRINTS" id="PR00035">
    <property type="entry name" value="HTHGNTR"/>
</dbReference>
<dbReference type="SUPFAM" id="SSF64288">
    <property type="entry name" value="Chorismate lyase-like"/>
    <property type="match status" value="1"/>
</dbReference>
<dbReference type="GO" id="GO:0003700">
    <property type="term" value="F:DNA-binding transcription factor activity"/>
    <property type="evidence" value="ECO:0007669"/>
    <property type="project" value="InterPro"/>
</dbReference>
<evidence type="ECO:0000256" key="3">
    <source>
        <dbReference type="ARBA" id="ARBA00023163"/>
    </source>
</evidence>
<dbReference type="SMART" id="SM00345">
    <property type="entry name" value="HTH_GNTR"/>
    <property type="match status" value="1"/>
</dbReference>
<dbReference type="GO" id="GO:0003677">
    <property type="term" value="F:DNA binding"/>
    <property type="evidence" value="ECO:0007669"/>
    <property type="project" value="UniProtKB-KW"/>
</dbReference>
<dbReference type="InterPro" id="IPR000524">
    <property type="entry name" value="Tscrpt_reg_HTH_GntR"/>
</dbReference>
<reference evidence="5 6" key="1">
    <citation type="submission" date="2018-01" db="EMBL/GenBank/DDBJ databases">
        <title>Genome Sequencing and Assembly of Anaerobacter polyendosporus strain CT4.</title>
        <authorList>
            <person name="Tachaapaikoon C."/>
            <person name="Sutheeworapong S."/>
            <person name="Jenjaroenpun P."/>
            <person name="Wongsurawat T."/>
            <person name="Nookeaw I."/>
            <person name="Cheawchanlertfa P."/>
            <person name="Kosugi A."/>
            <person name="Cheevadhanarak S."/>
            <person name="Ratanakhanokchai K."/>
        </authorList>
    </citation>
    <scope>NUCLEOTIDE SEQUENCE [LARGE SCALE GENOMIC DNA]</scope>
    <source>
        <strain evidence="5 6">CT4</strain>
    </source>
</reference>
<dbReference type="InterPro" id="IPR028978">
    <property type="entry name" value="Chorismate_lyase_/UTRA_dom_sf"/>
</dbReference>
<dbReference type="InterPro" id="IPR011663">
    <property type="entry name" value="UTRA"/>
</dbReference>
<dbReference type="Pfam" id="PF00392">
    <property type="entry name" value="GntR"/>
    <property type="match status" value="1"/>
</dbReference>
<keyword evidence="2" id="KW-0238">DNA-binding</keyword>
<evidence type="ECO:0000313" key="5">
    <source>
        <dbReference type="EMBL" id="QAA33436.1"/>
    </source>
</evidence>
<dbReference type="Gene3D" id="1.10.10.10">
    <property type="entry name" value="Winged helix-like DNA-binding domain superfamily/Winged helix DNA-binding domain"/>
    <property type="match status" value="1"/>
</dbReference>
<organism evidence="5 6">
    <name type="scientific">Clostridium manihotivorum</name>
    <dbReference type="NCBI Taxonomy" id="2320868"/>
    <lineage>
        <taxon>Bacteria</taxon>
        <taxon>Bacillati</taxon>
        <taxon>Bacillota</taxon>
        <taxon>Clostridia</taxon>
        <taxon>Eubacteriales</taxon>
        <taxon>Clostridiaceae</taxon>
        <taxon>Clostridium</taxon>
    </lineage>
</organism>
<dbReference type="GO" id="GO:0045892">
    <property type="term" value="P:negative regulation of DNA-templated transcription"/>
    <property type="evidence" value="ECO:0007669"/>
    <property type="project" value="TreeGrafter"/>
</dbReference>
<dbReference type="CDD" id="cd07377">
    <property type="entry name" value="WHTH_GntR"/>
    <property type="match status" value="1"/>
</dbReference>
<proteinExistence type="predicted"/>
<dbReference type="AlphaFoldDB" id="A0A410DWA8"/>
<accession>A0A410DWA8</accession>
<keyword evidence="6" id="KW-1185">Reference proteome</keyword>
<dbReference type="OrthoDB" id="46236at2"/>
<dbReference type="PANTHER" id="PTHR44846:SF1">
    <property type="entry name" value="MANNOSYL-D-GLYCERATE TRANSPORT_METABOLISM SYSTEM REPRESSOR MNGR-RELATED"/>
    <property type="match status" value="1"/>
</dbReference>
<dbReference type="InterPro" id="IPR036390">
    <property type="entry name" value="WH_DNA-bd_sf"/>
</dbReference>
<dbReference type="Pfam" id="PF07702">
    <property type="entry name" value="UTRA"/>
    <property type="match status" value="1"/>
</dbReference>
<evidence type="ECO:0000259" key="4">
    <source>
        <dbReference type="PROSITE" id="PS50949"/>
    </source>
</evidence>
<sequence>MIEKNGNRSRDEAIEKIEYYIIENKLAPHSKIPSERDLCDMWNFNRSTLRSAIQRLVVEGKLYQKKGSGTYVAKPKLIRNLQELRSLSREVMDNGQSIESKVLSAEIIESNKQTTKKLHLPLGHSVYALTRIRYIDDDPVTIESSFIDGERFKELKIHDFSKESLYAVLEEQYNIEIMKGEERVGIAYATEYEAELLNIEPGQAVFYLTGVVYEEDGSPIEYFKSIVRSDKIRFSSILTKREDG</sequence>
<evidence type="ECO:0000256" key="1">
    <source>
        <dbReference type="ARBA" id="ARBA00023015"/>
    </source>
</evidence>
<gene>
    <name evidence="5" type="ORF">C1I91_18285</name>
</gene>
<dbReference type="InterPro" id="IPR050679">
    <property type="entry name" value="Bact_HTH_transcr_reg"/>
</dbReference>
<dbReference type="Gene3D" id="3.40.1410.10">
    <property type="entry name" value="Chorismate lyase-like"/>
    <property type="match status" value="1"/>
</dbReference>
<dbReference type="SUPFAM" id="SSF46785">
    <property type="entry name" value="Winged helix' DNA-binding domain"/>
    <property type="match status" value="1"/>
</dbReference>
<dbReference type="RefSeq" id="WP_128214159.1">
    <property type="nucleotide sequence ID" value="NZ_CP025746.1"/>
</dbReference>
<keyword evidence="1" id="KW-0805">Transcription regulation</keyword>
<evidence type="ECO:0000256" key="2">
    <source>
        <dbReference type="ARBA" id="ARBA00023125"/>
    </source>
</evidence>
<feature type="domain" description="HTH gntR-type" evidence="4">
    <location>
        <begin position="7"/>
        <end position="75"/>
    </location>
</feature>
<dbReference type="EMBL" id="CP025746">
    <property type="protein sequence ID" value="QAA33436.1"/>
    <property type="molecule type" value="Genomic_DNA"/>
</dbReference>
<name>A0A410DWA8_9CLOT</name>
<dbReference type="KEGG" id="cmah:C1I91_18285"/>
<dbReference type="InterPro" id="IPR036388">
    <property type="entry name" value="WH-like_DNA-bd_sf"/>
</dbReference>
<protein>
    <submittedName>
        <fullName evidence="5">GntR family transcriptional regulator</fullName>
    </submittedName>
</protein>
<evidence type="ECO:0000313" key="6">
    <source>
        <dbReference type="Proteomes" id="UP000286268"/>
    </source>
</evidence>
<dbReference type="Proteomes" id="UP000286268">
    <property type="component" value="Chromosome"/>
</dbReference>